<feature type="domain" description="HNH nuclease" evidence="2">
    <location>
        <begin position="514"/>
        <end position="566"/>
    </location>
</feature>
<dbReference type="CDD" id="cd00085">
    <property type="entry name" value="HNHc"/>
    <property type="match status" value="1"/>
</dbReference>
<dbReference type="Pfam" id="PF02720">
    <property type="entry name" value="DUF222"/>
    <property type="match status" value="1"/>
</dbReference>
<evidence type="ECO:0000313" key="3">
    <source>
        <dbReference type="EMBL" id="XCG64737.1"/>
    </source>
</evidence>
<name>A0AAU8DRD9_9ACTN</name>
<feature type="compositionally biased region" description="Pro residues" evidence="1">
    <location>
        <begin position="605"/>
        <end position="623"/>
    </location>
</feature>
<evidence type="ECO:0000256" key="1">
    <source>
        <dbReference type="SAM" id="MobiDB-lite"/>
    </source>
</evidence>
<dbReference type="Gene3D" id="1.10.30.50">
    <property type="match status" value="1"/>
</dbReference>
<dbReference type="EMBL" id="CP159218">
    <property type="protein sequence ID" value="XCG64737.1"/>
    <property type="molecule type" value="Genomic_DNA"/>
</dbReference>
<accession>A0AAU8DRD9</accession>
<feature type="region of interest" description="Disordered" evidence="1">
    <location>
        <begin position="598"/>
        <end position="623"/>
    </location>
</feature>
<proteinExistence type="predicted"/>
<dbReference type="RefSeq" id="WP_353650349.1">
    <property type="nucleotide sequence ID" value="NZ_CP159218.1"/>
</dbReference>
<dbReference type="SMART" id="SM00507">
    <property type="entry name" value="HNHc"/>
    <property type="match status" value="1"/>
</dbReference>
<sequence>MQFAADGRRPFLVEFARMGSLAQRTAHLARLDVDETWLGLLASLTSELPLHDSDSATGLGPDLLAAAAAPPSAFPGLAHEPAAIGSEEQRRETALGLAQLIGQLDRVAAWAGARQAAAMAALARPGVAVPVGDLLDAVTQGRSGGPLGTDSADALRSSDFEAETWQEVSVSGDPVWDDAVQEQAARIAAAEVGAQLAWAPSTARSRMAESTDVVDALPRAHQLWSLGRLDRSRVMVLADRTRDLDPAARELVEEQLLDDGGAVVRAKTPARVRALVDRCAAALDPEAIRRRQERARQDRDVFVSPRDDGMSRFSADVATPVAVLARAVIDCVAKDLPSERSIGQRRADVFADIFTRLAADGHVDLRRDPDPSTSNCPAAGQQQPTDRPDIPTNDSTTVGTSSLDAPNADTRSEDTPVLPPDWERIDSGVTVVVDASTLAGVDLADTASVEGALLGSHPALPEELVTALARSARRVRIAVKGATMDAGSDACASGCASAATNLALGADVYRPSAKLAEQLLLRDRVCRFPGCRHPARACDLDHRVPFAEGGPTTAENMDALCRFHHRLKTFTGWRAVRAPGNCLTWTTPLGAVIADDPELVSAPGMTPPRPPGPSSPLDDPPPF</sequence>
<feature type="compositionally biased region" description="Polar residues" evidence="1">
    <location>
        <begin position="371"/>
        <end position="385"/>
    </location>
</feature>
<dbReference type="InterPro" id="IPR003870">
    <property type="entry name" value="DUF222"/>
</dbReference>
<dbReference type="InterPro" id="IPR003615">
    <property type="entry name" value="HNH_nuc"/>
</dbReference>
<organism evidence="3">
    <name type="scientific">Nakamurella sp. A5-74</name>
    <dbReference type="NCBI Taxonomy" id="3158264"/>
    <lineage>
        <taxon>Bacteria</taxon>
        <taxon>Bacillati</taxon>
        <taxon>Actinomycetota</taxon>
        <taxon>Actinomycetes</taxon>
        <taxon>Nakamurellales</taxon>
        <taxon>Nakamurellaceae</taxon>
        <taxon>Nakamurella</taxon>
    </lineage>
</organism>
<gene>
    <name evidence="3" type="ORF">ABLG96_05325</name>
</gene>
<feature type="compositionally biased region" description="Polar residues" evidence="1">
    <location>
        <begin position="392"/>
        <end position="404"/>
    </location>
</feature>
<dbReference type="AlphaFoldDB" id="A0AAU8DRD9"/>
<reference evidence="3" key="1">
    <citation type="submission" date="2024-05" db="EMBL/GenBank/DDBJ databases">
        <authorList>
            <person name="Cai S.Y."/>
            <person name="Jin L.M."/>
            <person name="Li H.R."/>
        </authorList>
    </citation>
    <scope>NUCLEOTIDE SEQUENCE</scope>
    <source>
        <strain evidence="3">A5-74</strain>
    </source>
</reference>
<feature type="region of interest" description="Disordered" evidence="1">
    <location>
        <begin position="363"/>
        <end position="422"/>
    </location>
</feature>
<protein>
    <submittedName>
        <fullName evidence="3">DUF222 domain-containing protein</fullName>
    </submittedName>
</protein>
<evidence type="ECO:0000259" key="2">
    <source>
        <dbReference type="SMART" id="SM00507"/>
    </source>
</evidence>